<keyword evidence="9" id="KW-0460">Magnesium</keyword>
<accession>A0A9Q1KWL4</accession>
<evidence type="ECO:0000313" key="14">
    <source>
        <dbReference type="EMBL" id="KAJ8450878.1"/>
    </source>
</evidence>
<dbReference type="PANTHER" id="PTHR21528:SF0">
    <property type="entry name" value="DEHYDRODOLICHYL DIPHOSPHATE SYNTHASE COMPLEX SUBUNIT NUS1"/>
    <property type="match status" value="1"/>
</dbReference>
<evidence type="ECO:0000256" key="3">
    <source>
        <dbReference type="ARBA" id="ARBA00004922"/>
    </source>
</evidence>
<dbReference type="EC" id="2.5.1.87" evidence="5"/>
<comment type="pathway">
    <text evidence="3">Protein modification; protein glycosylation.</text>
</comment>
<dbReference type="SUPFAM" id="SSF64005">
    <property type="entry name" value="Undecaprenyl diphosphate synthase"/>
    <property type="match status" value="1"/>
</dbReference>
<dbReference type="OrthoDB" id="19639at2759"/>
<keyword evidence="6" id="KW-0808">Transferase</keyword>
<dbReference type="PANTHER" id="PTHR21528">
    <property type="entry name" value="DEHYDRODOLICHYL DIPHOSPHATE SYNTHASE COMPLEX SUBUNIT NUS1"/>
    <property type="match status" value="1"/>
</dbReference>
<dbReference type="AlphaFoldDB" id="A0A9Q1KWL4"/>
<evidence type="ECO:0000256" key="5">
    <source>
        <dbReference type="ARBA" id="ARBA00012596"/>
    </source>
</evidence>
<dbReference type="InterPro" id="IPR038887">
    <property type="entry name" value="Nus1/NgBR"/>
</dbReference>
<organism evidence="14 15">
    <name type="scientific">Carnegiea gigantea</name>
    <dbReference type="NCBI Taxonomy" id="171969"/>
    <lineage>
        <taxon>Eukaryota</taxon>
        <taxon>Viridiplantae</taxon>
        <taxon>Streptophyta</taxon>
        <taxon>Embryophyta</taxon>
        <taxon>Tracheophyta</taxon>
        <taxon>Spermatophyta</taxon>
        <taxon>Magnoliopsida</taxon>
        <taxon>eudicotyledons</taxon>
        <taxon>Gunneridae</taxon>
        <taxon>Pentapetalae</taxon>
        <taxon>Caryophyllales</taxon>
        <taxon>Cactineae</taxon>
        <taxon>Cactaceae</taxon>
        <taxon>Cactoideae</taxon>
        <taxon>Echinocereeae</taxon>
        <taxon>Carnegiea</taxon>
    </lineage>
</organism>
<reference evidence="14" key="1">
    <citation type="submission" date="2022-04" db="EMBL/GenBank/DDBJ databases">
        <title>Carnegiea gigantea Genome sequencing and assembly v2.</title>
        <authorList>
            <person name="Copetti D."/>
            <person name="Sanderson M.J."/>
            <person name="Burquez A."/>
            <person name="Wojciechowski M.F."/>
        </authorList>
    </citation>
    <scope>NUCLEOTIDE SEQUENCE</scope>
    <source>
        <strain evidence="14">SGP5-SGP5p</strain>
        <tissue evidence="14">Aerial part</tissue>
    </source>
</reference>
<keyword evidence="8" id="KW-0256">Endoplasmic reticulum</keyword>
<proteinExistence type="inferred from homology"/>
<dbReference type="Proteomes" id="UP001153076">
    <property type="component" value="Unassembled WGS sequence"/>
</dbReference>
<evidence type="ECO:0000256" key="4">
    <source>
        <dbReference type="ARBA" id="ARBA00005432"/>
    </source>
</evidence>
<comment type="caution">
    <text evidence="14">The sequence shown here is derived from an EMBL/GenBank/DDBJ whole genome shotgun (WGS) entry which is preliminary data.</text>
</comment>
<evidence type="ECO:0000256" key="2">
    <source>
        <dbReference type="ARBA" id="ARBA00004586"/>
    </source>
</evidence>
<evidence type="ECO:0000256" key="8">
    <source>
        <dbReference type="ARBA" id="ARBA00022824"/>
    </source>
</evidence>
<evidence type="ECO:0000256" key="10">
    <source>
        <dbReference type="ARBA" id="ARBA00022989"/>
    </source>
</evidence>
<dbReference type="EMBL" id="JAKOGI010000012">
    <property type="protein sequence ID" value="KAJ8450878.1"/>
    <property type="molecule type" value="Genomic_DNA"/>
</dbReference>
<feature type="transmembrane region" description="Helical" evidence="13">
    <location>
        <begin position="20"/>
        <end position="45"/>
    </location>
</feature>
<comment type="similarity">
    <text evidence="4">Belongs to the UPP synthase family.</text>
</comment>
<gene>
    <name evidence="14" type="ORF">Cgig2_032503</name>
</gene>
<keyword evidence="11 13" id="KW-0472">Membrane</keyword>
<evidence type="ECO:0000256" key="12">
    <source>
        <dbReference type="ARBA" id="ARBA00047353"/>
    </source>
</evidence>
<comment type="catalytic activity">
    <reaction evidence="12">
        <text>n isopentenyl diphosphate + (2E,6E)-farnesyl diphosphate = a di-trans,poly-cis-polyprenyl diphosphate + n diphosphate</text>
        <dbReference type="Rhea" id="RHEA:53008"/>
        <dbReference type="Rhea" id="RHEA-COMP:19494"/>
        <dbReference type="ChEBI" id="CHEBI:33019"/>
        <dbReference type="ChEBI" id="CHEBI:128769"/>
        <dbReference type="ChEBI" id="CHEBI:136960"/>
        <dbReference type="ChEBI" id="CHEBI:175763"/>
        <dbReference type="EC" id="2.5.1.87"/>
    </reaction>
</comment>
<dbReference type="InterPro" id="IPR036424">
    <property type="entry name" value="UPP_synth-like_sf"/>
</dbReference>
<evidence type="ECO:0000256" key="9">
    <source>
        <dbReference type="ARBA" id="ARBA00022842"/>
    </source>
</evidence>
<protein>
    <recommendedName>
        <fullName evidence="5">ditrans,polycis-polyprenyl diphosphate synthase [(2E,6E)-farnesyldiphosphate specific]</fullName>
        <ecNumber evidence="5">2.5.1.87</ecNumber>
    </recommendedName>
</protein>
<dbReference type="GO" id="GO:0045547">
    <property type="term" value="F:ditrans,polycis-polyprenyl diphosphate synthase [(2E,6E)-farnesyl diphosphate specific] activity"/>
    <property type="evidence" value="ECO:0007669"/>
    <property type="project" value="UniProtKB-EC"/>
</dbReference>
<keyword evidence="15" id="KW-1185">Reference proteome</keyword>
<evidence type="ECO:0000256" key="13">
    <source>
        <dbReference type="SAM" id="Phobius"/>
    </source>
</evidence>
<evidence type="ECO:0000256" key="7">
    <source>
        <dbReference type="ARBA" id="ARBA00022692"/>
    </source>
</evidence>
<name>A0A9Q1KWL4_9CARY</name>
<keyword evidence="10 13" id="KW-1133">Transmembrane helix</keyword>
<evidence type="ECO:0000256" key="11">
    <source>
        <dbReference type="ARBA" id="ARBA00023136"/>
    </source>
</evidence>
<evidence type="ECO:0000313" key="15">
    <source>
        <dbReference type="Proteomes" id="UP001153076"/>
    </source>
</evidence>
<dbReference type="GO" id="GO:1904423">
    <property type="term" value="C:dehydrodolichyl diphosphate synthase complex"/>
    <property type="evidence" value="ECO:0007669"/>
    <property type="project" value="InterPro"/>
</dbReference>
<keyword evidence="7 13" id="KW-0812">Transmembrane</keyword>
<sequence>MDVTYVNQKFSLWTAKHHNVSLQIAQFASTLLWNFMHFLVTIWYLMWNLVHMLESFLVSHEFLKEYKSLDVSKLRYLAIVIESDEARRISNVIELLQWVAAIGVKHVCLYDMEGVLKESKEIILAKCNARPWKGAETAEALVEPKLILEFTSVSDGKQGVEKAANLLFAQYQGVDQDKPKFTEALLDEALRLIGLSAIHVIIFSREFLQHDTESLFHFYFRLFTGCSGPEPDLLLIYGPTRCHLGFPAWRIRYTEMV</sequence>
<dbReference type="GO" id="GO:0005789">
    <property type="term" value="C:endoplasmic reticulum membrane"/>
    <property type="evidence" value="ECO:0007669"/>
    <property type="project" value="UniProtKB-SubCell"/>
</dbReference>
<comment type="subcellular location">
    <subcellularLocation>
        <location evidence="2">Endoplasmic reticulum membrane</location>
    </subcellularLocation>
</comment>
<evidence type="ECO:0000256" key="1">
    <source>
        <dbReference type="ARBA" id="ARBA00001946"/>
    </source>
</evidence>
<evidence type="ECO:0000256" key="6">
    <source>
        <dbReference type="ARBA" id="ARBA00022679"/>
    </source>
</evidence>
<comment type="cofactor">
    <cofactor evidence="1">
        <name>Mg(2+)</name>
        <dbReference type="ChEBI" id="CHEBI:18420"/>
    </cofactor>
</comment>